<evidence type="ECO:0000313" key="9">
    <source>
        <dbReference type="Proteomes" id="UP000297608"/>
    </source>
</evidence>
<dbReference type="SUPFAM" id="SSF88659">
    <property type="entry name" value="Sigma3 and sigma4 domains of RNA polymerase sigma factors"/>
    <property type="match status" value="1"/>
</dbReference>
<feature type="domain" description="RNA polymerase sigma-70 region 2" evidence="6">
    <location>
        <begin position="34"/>
        <end position="96"/>
    </location>
</feature>
<proteinExistence type="inferred from homology"/>
<dbReference type="InterPro" id="IPR007627">
    <property type="entry name" value="RNA_pol_sigma70_r2"/>
</dbReference>
<evidence type="ECO:0000313" key="8">
    <source>
        <dbReference type="EMBL" id="TFB83631.1"/>
    </source>
</evidence>
<dbReference type="InterPro" id="IPR014284">
    <property type="entry name" value="RNA_pol_sigma-70_dom"/>
</dbReference>
<keyword evidence="4" id="KW-0804">Transcription</keyword>
<dbReference type="NCBIfam" id="TIGR02937">
    <property type="entry name" value="sigma70-ECF"/>
    <property type="match status" value="1"/>
</dbReference>
<keyword evidence="3" id="KW-0731">Sigma factor</keyword>
<dbReference type="InterPro" id="IPR036388">
    <property type="entry name" value="WH-like_DNA-bd_sf"/>
</dbReference>
<feature type="region of interest" description="Disordered" evidence="5">
    <location>
        <begin position="1"/>
        <end position="21"/>
    </location>
</feature>
<comment type="caution">
    <text evidence="8">The sequence shown here is derived from an EMBL/GenBank/DDBJ whole genome shotgun (WGS) entry which is preliminary data.</text>
</comment>
<keyword evidence="9" id="KW-1185">Reference proteome</keyword>
<sequence>MRPKARPVSRPPDVASEGSAERRLEDLHEQLAGDLLRYFARRVTPPADAADLLAETLMVAWRRLDKVPTDDQGARMWMFATARRVLANWTRGQRRRTALTDELRTRLIETPQPDASAEVLDVRRALEDLPRNQRELIRLVHWDGFSIIDAARLTGIRESTARGRYQRAKAQLKARLAESPGLPTTTAPTKVTTP</sequence>
<dbReference type="SUPFAM" id="SSF88946">
    <property type="entry name" value="Sigma2 domain of RNA polymerase sigma factors"/>
    <property type="match status" value="1"/>
</dbReference>
<dbReference type="Pfam" id="PF04542">
    <property type="entry name" value="Sigma70_r2"/>
    <property type="match status" value="1"/>
</dbReference>
<dbReference type="PANTHER" id="PTHR43133:SF25">
    <property type="entry name" value="RNA POLYMERASE SIGMA FACTOR RFAY-RELATED"/>
    <property type="match status" value="1"/>
</dbReference>
<evidence type="ECO:0000256" key="1">
    <source>
        <dbReference type="ARBA" id="ARBA00010641"/>
    </source>
</evidence>
<dbReference type="InterPro" id="IPR013324">
    <property type="entry name" value="RNA_pol_sigma_r3/r4-like"/>
</dbReference>
<evidence type="ECO:0000259" key="6">
    <source>
        <dbReference type="Pfam" id="PF04542"/>
    </source>
</evidence>
<name>A0ABY2I9D3_9MICO</name>
<feature type="domain" description="RNA polymerase sigma factor 70 region 4 type 2" evidence="7">
    <location>
        <begin position="121"/>
        <end position="172"/>
    </location>
</feature>
<dbReference type="InterPro" id="IPR039425">
    <property type="entry name" value="RNA_pol_sigma-70-like"/>
</dbReference>
<evidence type="ECO:0000256" key="2">
    <source>
        <dbReference type="ARBA" id="ARBA00023015"/>
    </source>
</evidence>
<dbReference type="Gene3D" id="1.10.10.10">
    <property type="entry name" value="Winged helix-like DNA-binding domain superfamily/Winged helix DNA-binding domain"/>
    <property type="match status" value="1"/>
</dbReference>
<reference evidence="8 9" key="1">
    <citation type="submission" date="2019-03" db="EMBL/GenBank/DDBJ databases">
        <title>Genomics of glacier-inhabiting Cryobacterium strains.</title>
        <authorList>
            <person name="Liu Q."/>
            <person name="Xin Y.-H."/>
        </authorList>
    </citation>
    <scope>NUCLEOTIDE SEQUENCE [LARGE SCALE GENOMIC DNA]</scope>
    <source>
        <strain evidence="8 9">MDB2-B</strain>
    </source>
</reference>
<dbReference type="Pfam" id="PF08281">
    <property type="entry name" value="Sigma70_r4_2"/>
    <property type="match status" value="1"/>
</dbReference>
<gene>
    <name evidence="8" type="ORF">E3O44_17320</name>
</gene>
<keyword evidence="2" id="KW-0805">Transcription regulation</keyword>
<evidence type="ECO:0000256" key="3">
    <source>
        <dbReference type="ARBA" id="ARBA00023082"/>
    </source>
</evidence>
<dbReference type="EMBL" id="SOFG01000024">
    <property type="protein sequence ID" value="TFB83631.1"/>
    <property type="molecule type" value="Genomic_DNA"/>
</dbReference>
<dbReference type="InterPro" id="IPR013249">
    <property type="entry name" value="RNA_pol_sigma70_r4_t2"/>
</dbReference>
<dbReference type="PANTHER" id="PTHR43133">
    <property type="entry name" value="RNA POLYMERASE ECF-TYPE SIGMA FACTO"/>
    <property type="match status" value="1"/>
</dbReference>
<dbReference type="InterPro" id="IPR013325">
    <property type="entry name" value="RNA_pol_sigma_r2"/>
</dbReference>
<comment type="similarity">
    <text evidence="1">Belongs to the sigma-70 factor family. ECF subfamily.</text>
</comment>
<accession>A0ABY2I9D3</accession>
<dbReference type="Gene3D" id="1.10.1740.10">
    <property type="match status" value="1"/>
</dbReference>
<protein>
    <submittedName>
        <fullName evidence="8">Sigma-70 family RNA polymerase sigma factor</fullName>
    </submittedName>
</protein>
<organism evidence="8 9">
    <name type="scientific">Cryobacterium algoricola</name>
    <dbReference type="NCBI Taxonomy" id="1259183"/>
    <lineage>
        <taxon>Bacteria</taxon>
        <taxon>Bacillati</taxon>
        <taxon>Actinomycetota</taxon>
        <taxon>Actinomycetes</taxon>
        <taxon>Micrococcales</taxon>
        <taxon>Microbacteriaceae</taxon>
        <taxon>Cryobacterium</taxon>
    </lineage>
</organism>
<evidence type="ECO:0000256" key="4">
    <source>
        <dbReference type="ARBA" id="ARBA00023163"/>
    </source>
</evidence>
<evidence type="ECO:0000259" key="7">
    <source>
        <dbReference type="Pfam" id="PF08281"/>
    </source>
</evidence>
<dbReference type="Proteomes" id="UP000297608">
    <property type="component" value="Unassembled WGS sequence"/>
</dbReference>
<evidence type="ECO:0000256" key="5">
    <source>
        <dbReference type="SAM" id="MobiDB-lite"/>
    </source>
</evidence>